<accession>A0A5N6F1C3</accession>
<name>A0A5N6F1C3_9EURO</name>
<dbReference type="AlphaFoldDB" id="A0A5N6F1C3"/>
<dbReference type="Gene3D" id="2.60.120.700">
    <property type="entry name" value="Peptidase G1"/>
    <property type="match status" value="1"/>
</dbReference>
<dbReference type="GO" id="GO:0070007">
    <property type="term" value="F:glutamic-type endopeptidase activity"/>
    <property type="evidence" value="ECO:0007669"/>
    <property type="project" value="InterPro"/>
</dbReference>
<feature type="disulfide bond" evidence="2">
    <location>
        <begin position="115"/>
        <end position="198"/>
    </location>
</feature>
<evidence type="ECO:0000313" key="5">
    <source>
        <dbReference type="Proteomes" id="UP000326799"/>
    </source>
</evidence>
<dbReference type="InterPro" id="IPR013320">
    <property type="entry name" value="ConA-like_dom_sf"/>
</dbReference>
<proteinExistence type="predicted"/>
<dbReference type="Pfam" id="PF01828">
    <property type="entry name" value="Peptidase_A4"/>
    <property type="match status" value="1"/>
</dbReference>
<dbReference type="InterPro" id="IPR000250">
    <property type="entry name" value="Peptidase_G1"/>
</dbReference>
<dbReference type="EMBL" id="ML733405">
    <property type="protein sequence ID" value="KAB8223437.1"/>
    <property type="molecule type" value="Genomic_DNA"/>
</dbReference>
<feature type="signal peptide" evidence="3">
    <location>
        <begin position="1"/>
        <end position="18"/>
    </location>
</feature>
<dbReference type="PANTHER" id="PTHR37536:SF3">
    <property type="entry name" value="PUTATIVE (AFU_ORTHOLOGUE AFUA_3G02970)-RELATED"/>
    <property type="match status" value="1"/>
</dbReference>
<reference evidence="4 5" key="1">
    <citation type="submission" date="2019-04" db="EMBL/GenBank/DDBJ databases">
        <title>Fungal friends and foes A comparative genomics study of 23 Aspergillus species from section Flavi.</title>
        <authorList>
            <consortium name="DOE Joint Genome Institute"/>
            <person name="Kjaerbolling I."/>
            <person name="Vesth T.C."/>
            <person name="Frisvad J.C."/>
            <person name="Nybo J.L."/>
            <person name="Theobald S."/>
            <person name="Kildgaard S."/>
            <person name="Petersen T.I."/>
            <person name="Kuo A."/>
            <person name="Sato A."/>
            <person name="Lyhne E.K."/>
            <person name="Kogle M.E."/>
            <person name="Wiebenga A."/>
            <person name="Kun R.S."/>
            <person name="Lubbers R.J."/>
            <person name="Makela M.R."/>
            <person name="Barry K."/>
            <person name="Chovatia M."/>
            <person name="Clum A."/>
            <person name="Daum C."/>
            <person name="Haridas S."/>
            <person name="He G."/>
            <person name="LaButti K."/>
            <person name="Lipzen A."/>
            <person name="Mondo S."/>
            <person name="Pangilinan J."/>
            <person name="Riley R."/>
            <person name="Salamov A."/>
            <person name="Simmons B.A."/>
            <person name="Magnuson J.K."/>
            <person name="Henrissat B."/>
            <person name="Mortensen U.H."/>
            <person name="Larsen T.O."/>
            <person name="De vries R.P."/>
            <person name="Grigoriev I.V."/>
            <person name="Machida M."/>
            <person name="Baker S.E."/>
            <person name="Andersen M.R."/>
        </authorList>
    </citation>
    <scope>NUCLEOTIDE SEQUENCE [LARGE SCALE GENOMIC DNA]</scope>
    <source>
        <strain evidence="4 5">CBS 126849</strain>
    </source>
</reference>
<sequence>MKFSAILTFAVLASVALASPIIPERRARNAARLQVRTAQRHSNFPFKAGTNEILHSNETIHEQYSSNWAGAVLIGSGYTSVTGIFTVPTPSVPSGGSSEEQYCATAWVGIDGDTCGSAILQTGVDFCVDSSGPNFDAWYEWFPDYSHDFSGISFSAGDKVKVTVDASSKTGGTATIENQTTGKTVTQTFTGQITNALCETNAEWIMEDFSSLVSLVPFANFGTVTFTDISATSGGSSIGASGATIIDIQ</sequence>
<evidence type="ECO:0000256" key="2">
    <source>
        <dbReference type="PIRSR" id="PIRSR600250-51"/>
    </source>
</evidence>
<dbReference type="SUPFAM" id="SSF49899">
    <property type="entry name" value="Concanavalin A-like lectins/glucanases"/>
    <property type="match status" value="1"/>
</dbReference>
<dbReference type="Proteomes" id="UP000326799">
    <property type="component" value="Unassembled WGS sequence"/>
</dbReference>
<feature type="chain" id="PRO_5025003527" evidence="3">
    <location>
        <begin position="19"/>
        <end position="249"/>
    </location>
</feature>
<keyword evidence="3" id="KW-0732">Signal</keyword>
<feature type="disulfide bond" evidence="2">
    <location>
        <begin position="103"/>
        <end position="127"/>
    </location>
</feature>
<keyword evidence="5" id="KW-1185">Reference proteome</keyword>
<organism evidence="4 5">
    <name type="scientific">Aspergillus novoparasiticus</name>
    <dbReference type="NCBI Taxonomy" id="986946"/>
    <lineage>
        <taxon>Eukaryota</taxon>
        <taxon>Fungi</taxon>
        <taxon>Dikarya</taxon>
        <taxon>Ascomycota</taxon>
        <taxon>Pezizomycotina</taxon>
        <taxon>Eurotiomycetes</taxon>
        <taxon>Eurotiomycetidae</taxon>
        <taxon>Eurotiales</taxon>
        <taxon>Aspergillaceae</taxon>
        <taxon>Aspergillus</taxon>
        <taxon>Aspergillus subgen. Circumdati</taxon>
    </lineage>
</organism>
<dbReference type="PANTHER" id="PTHR37536">
    <property type="entry name" value="PUTATIVE (AFU_ORTHOLOGUE AFUA_3G02970)-RELATED"/>
    <property type="match status" value="1"/>
</dbReference>
<evidence type="ECO:0000256" key="1">
    <source>
        <dbReference type="PIRSR" id="PIRSR600250-50"/>
    </source>
</evidence>
<evidence type="ECO:0000313" key="4">
    <source>
        <dbReference type="EMBL" id="KAB8223437.1"/>
    </source>
</evidence>
<dbReference type="PRINTS" id="PR00977">
    <property type="entry name" value="SCYTLDPTASE"/>
</dbReference>
<dbReference type="CDD" id="cd13426">
    <property type="entry name" value="Peptidase_G1"/>
    <property type="match status" value="1"/>
</dbReference>
<dbReference type="InterPro" id="IPR038656">
    <property type="entry name" value="Peptidase_G1_sf"/>
</dbReference>
<feature type="active site" description="Proton acceptor" evidence="1">
    <location>
        <position position="207"/>
    </location>
</feature>
<evidence type="ECO:0000256" key="3">
    <source>
        <dbReference type="SAM" id="SignalP"/>
    </source>
</evidence>
<keyword evidence="2" id="KW-1015">Disulfide bond</keyword>
<protein>
    <submittedName>
        <fullName evidence="4">Peptidase A4 family-domain-containing protein</fullName>
    </submittedName>
</protein>
<dbReference type="GO" id="GO:0006508">
    <property type="term" value="P:proteolysis"/>
    <property type="evidence" value="ECO:0007669"/>
    <property type="project" value="InterPro"/>
</dbReference>
<gene>
    <name evidence="4" type="ORF">BDV33DRAFT_188823</name>
</gene>